<dbReference type="STRING" id="1009370.ALO_18672"/>
<evidence type="ECO:0000313" key="3">
    <source>
        <dbReference type="Proteomes" id="UP000003240"/>
    </source>
</evidence>
<dbReference type="InterPro" id="IPR041527">
    <property type="entry name" value="YhcG_N"/>
</dbReference>
<dbReference type="InterPro" id="IPR053148">
    <property type="entry name" value="PD-DEXK-like_domain"/>
</dbReference>
<comment type="caution">
    <text evidence="2">The sequence shown here is derived from an EMBL/GenBank/DDBJ whole genome shotgun (WGS) entry which is preliminary data.</text>
</comment>
<keyword evidence="3" id="KW-1185">Reference proteome</keyword>
<dbReference type="PANTHER" id="PTHR30547:SF5">
    <property type="entry name" value="NUCLEASE YHCG-RELATED"/>
    <property type="match status" value="1"/>
</dbReference>
<evidence type="ECO:0000313" key="2">
    <source>
        <dbReference type="EMBL" id="EGO62345.1"/>
    </source>
</evidence>
<dbReference type="AlphaFoldDB" id="F7NNP3"/>
<organism evidence="2 3">
    <name type="scientific">Acetonema longum DSM 6540</name>
    <dbReference type="NCBI Taxonomy" id="1009370"/>
    <lineage>
        <taxon>Bacteria</taxon>
        <taxon>Bacillati</taxon>
        <taxon>Bacillota</taxon>
        <taxon>Negativicutes</taxon>
        <taxon>Acetonemataceae</taxon>
        <taxon>Acetonema</taxon>
    </lineage>
</organism>
<dbReference type="Pfam" id="PF17761">
    <property type="entry name" value="DUF1016_N"/>
    <property type="match status" value="1"/>
</dbReference>
<reference evidence="2 3" key="1">
    <citation type="journal article" date="2011" name="EMBO J.">
        <title>Structural diversity of bacterial flagellar motors.</title>
        <authorList>
            <person name="Chen S."/>
            <person name="Beeby M."/>
            <person name="Murphy G.E."/>
            <person name="Leadbetter J.R."/>
            <person name="Hendrixson D.R."/>
            <person name="Briegel A."/>
            <person name="Li Z."/>
            <person name="Shi J."/>
            <person name="Tocheva E.I."/>
            <person name="Muller A."/>
            <person name="Dobro M.J."/>
            <person name="Jensen G.J."/>
        </authorList>
    </citation>
    <scope>NUCLEOTIDE SEQUENCE [LARGE SCALE GENOMIC DNA]</scope>
    <source>
        <strain evidence="2 3">DSM 6540</strain>
    </source>
</reference>
<dbReference type="eggNOG" id="COG4804">
    <property type="taxonomic scope" value="Bacteria"/>
</dbReference>
<name>F7NNP3_9FIRM</name>
<sequence>MSKELTPNNHIAYGEIISIIERARENAFRAVNRELISMYWEIGAYVSDKVKNSGWGKSVVSDFARFIQAERPDIKGFSASNIWRMRHFTRLTAITKNSHHWCEKLAGRKIC</sequence>
<gene>
    <name evidence="2" type="ORF">ALO_18672</name>
</gene>
<dbReference type="EMBL" id="AFGF01000232">
    <property type="protein sequence ID" value="EGO62345.1"/>
    <property type="molecule type" value="Genomic_DNA"/>
</dbReference>
<dbReference type="Proteomes" id="UP000003240">
    <property type="component" value="Unassembled WGS sequence"/>
</dbReference>
<accession>F7NNP3</accession>
<feature type="domain" description="YhcG N-terminal" evidence="1">
    <location>
        <begin position="15"/>
        <end position="105"/>
    </location>
</feature>
<proteinExistence type="predicted"/>
<dbReference type="PANTHER" id="PTHR30547">
    <property type="entry name" value="UNCHARACTERIZED PROTEIN YHCG-RELATED"/>
    <property type="match status" value="1"/>
</dbReference>
<protein>
    <recommendedName>
        <fullName evidence="1">YhcG N-terminal domain-containing protein</fullName>
    </recommendedName>
</protein>
<evidence type="ECO:0000259" key="1">
    <source>
        <dbReference type="Pfam" id="PF17761"/>
    </source>
</evidence>